<keyword evidence="13" id="KW-0206">Cytoskeleton</keyword>
<evidence type="ECO:0000256" key="4">
    <source>
        <dbReference type="ARBA" id="ARBA00022448"/>
    </source>
</evidence>
<comment type="subcellular location">
    <subcellularLocation>
        <location evidence="1">Cytoplasm</location>
        <location evidence="1">Cytoskeleton</location>
    </subcellularLocation>
    <subcellularLocation>
        <location evidence="2">Membrane</location>
    </subcellularLocation>
</comment>
<feature type="region of interest" description="Disordered" evidence="16">
    <location>
        <begin position="563"/>
        <end position="611"/>
    </location>
</feature>
<evidence type="ECO:0000313" key="22">
    <source>
        <dbReference type="Proteomes" id="UP000799777"/>
    </source>
</evidence>
<keyword evidence="8 15" id="KW-0493">Microtubule</keyword>
<dbReference type="InterPro" id="IPR036133">
    <property type="entry name" value="EB1_C_sf"/>
</dbReference>
<comment type="similarity">
    <text evidence="3">Belongs to the MAPRE family.</text>
</comment>
<dbReference type="Pfam" id="PF03271">
    <property type="entry name" value="EB1"/>
    <property type="match status" value="1"/>
</dbReference>
<sequence>MKVDSRTLLSSGLLALVGSASAQVASVCPSTNVCFKLNIPENTASSGSGDVFFQISAPSTYQWIGLGQGQQMSGSNMFIVYTNSAGSNVTLSPRTASGHNMPTSNNNAQVTLLEGSGVSNGIMTANVKCSNCDSWSGGSMDFKASSGNFIYAYQSLGGAKNSDSQSVSITEHNEHDQFSWSFANAKGGSSVNPLVNAAPAASGTGGTATATSCIQRNAASASASTGASGSGTASAATPTQSSDDDNDDDNYRSRYASWATARPTARPAIKRADLPYCDEINSGNGNSNSGITPISSGRVDTAKMQLAHGALASVAFVALFPMGAIAVRLASFPGIVWIHAAFQVFAYLVYIAGFGLGVYIAVEGDYLSENHPIIGIVVFVVLFFMPILGFLHHLLFKKHQSRTLWSYVHIWLGRAAVTLGIINGGLGLKLAGAENSSKIAYASAKTQIANMGESRQELVAWLNNLLQLNITKVEQCGTGAALCQVFDSIFYDVPMSRVKFNANTEYAYLQNFKILQNTFAKHQIDKPIRVESLVKCKMQDNLEFLQFVKQYWDQHFPGHEYDPVSRRKGQGGLPATGSAPRAAPAAARRAPVASNTAAPRTRTPLAAGGGAASAALRQENDQLKETVSGLERERDFYFSKLRDIELLIQQAMEADPELEKDEGLLKQIQNILYSTEEGFEIPPEAEGVEEETF</sequence>
<keyword evidence="4" id="KW-0813">Transport</keyword>
<dbReference type="GO" id="GO:0051010">
    <property type="term" value="F:microtubule plus-end binding"/>
    <property type="evidence" value="ECO:0007669"/>
    <property type="project" value="UniProtKB-ARBA"/>
</dbReference>
<dbReference type="SUPFAM" id="SSF47576">
    <property type="entry name" value="Calponin-homology domain, CH-domain"/>
    <property type="match status" value="1"/>
</dbReference>
<dbReference type="EMBL" id="ML978173">
    <property type="protein sequence ID" value="KAF2032415.1"/>
    <property type="molecule type" value="Genomic_DNA"/>
</dbReference>
<feature type="transmembrane region" description="Helical" evidence="17">
    <location>
        <begin position="334"/>
        <end position="361"/>
    </location>
</feature>
<dbReference type="Pfam" id="PF16010">
    <property type="entry name" value="CDH-cyt"/>
    <property type="match status" value="1"/>
</dbReference>
<evidence type="ECO:0000256" key="17">
    <source>
        <dbReference type="SAM" id="Phobius"/>
    </source>
</evidence>
<evidence type="ECO:0000256" key="1">
    <source>
        <dbReference type="ARBA" id="ARBA00004245"/>
    </source>
</evidence>
<feature type="region of interest" description="Disordered" evidence="16">
    <location>
        <begin position="222"/>
        <end position="251"/>
    </location>
</feature>
<reference evidence="21" key="1">
    <citation type="journal article" date="2020" name="Stud. Mycol.">
        <title>101 Dothideomycetes genomes: a test case for predicting lifestyles and emergence of pathogens.</title>
        <authorList>
            <person name="Haridas S."/>
            <person name="Albert R."/>
            <person name="Binder M."/>
            <person name="Bloem J."/>
            <person name="Labutti K."/>
            <person name="Salamov A."/>
            <person name="Andreopoulos B."/>
            <person name="Baker S."/>
            <person name="Barry K."/>
            <person name="Bills G."/>
            <person name="Bluhm B."/>
            <person name="Cannon C."/>
            <person name="Castanera R."/>
            <person name="Culley D."/>
            <person name="Daum C."/>
            <person name="Ezra D."/>
            <person name="Gonzalez J."/>
            <person name="Henrissat B."/>
            <person name="Kuo A."/>
            <person name="Liang C."/>
            <person name="Lipzen A."/>
            <person name="Lutzoni F."/>
            <person name="Magnuson J."/>
            <person name="Mondo S."/>
            <person name="Nolan M."/>
            <person name="Ohm R."/>
            <person name="Pangilinan J."/>
            <person name="Park H.-J."/>
            <person name="Ramirez L."/>
            <person name="Alfaro M."/>
            <person name="Sun H."/>
            <person name="Tritt A."/>
            <person name="Yoshinaga Y."/>
            <person name="Zwiers L.-H."/>
            <person name="Turgeon B."/>
            <person name="Goodwin S."/>
            <person name="Spatafora J."/>
            <person name="Crous P."/>
            <person name="Grigoriev I."/>
        </authorList>
    </citation>
    <scope>NUCLEOTIDE SEQUENCE</scope>
    <source>
        <strain evidence="21">CBS 110217</strain>
    </source>
</reference>
<evidence type="ECO:0000256" key="5">
    <source>
        <dbReference type="ARBA" id="ARBA00022490"/>
    </source>
</evidence>
<evidence type="ECO:0000256" key="13">
    <source>
        <dbReference type="ARBA" id="ARBA00023212"/>
    </source>
</evidence>
<evidence type="ECO:0000256" key="12">
    <source>
        <dbReference type="ARBA" id="ARBA00023136"/>
    </source>
</evidence>
<feature type="compositionally biased region" description="Low complexity" evidence="16">
    <location>
        <begin position="575"/>
        <end position="606"/>
    </location>
</feature>
<proteinExistence type="inferred from homology"/>
<dbReference type="FunFam" id="1.10.418.10:FF:000028">
    <property type="entry name" value="RP/EB family microtubule-associated protein"/>
    <property type="match status" value="1"/>
</dbReference>
<dbReference type="GO" id="GO:0051233">
    <property type="term" value="C:spindle midzone"/>
    <property type="evidence" value="ECO:0007669"/>
    <property type="project" value="UniProtKB-ARBA"/>
</dbReference>
<evidence type="ECO:0000256" key="6">
    <source>
        <dbReference type="ARBA" id="ARBA00022618"/>
    </source>
</evidence>
<dbReference type="Gene3D" id="1.10.418.10">
    <property type="entry name" value="Calponin-like domain"/>
    <property type="match status" value="1"/>
</dbReference>
<keyword evidence="6" id="KW-0132">Cell division</keyword>
<feature type="domain" description="Calponin-homology (CH)" evidence="19">
    <location>
        <begin position="452"/>
        <end position="553"/>
    </location>
</feature>
<dbReference type="InterPro" id="IPR001715">
    <property type="entry name" value="CH_dom"/>
</dbReference>
<keyword evidence="18" id="KW-0732">Signal</keyword>
<evidence type="ECO:0000259" key="20">
    <source>
        <dbReference type="PROSITE" id="PS51230"/>
    </source>
</evidence>
<dbReference type="GO" id="GO:0051301">
    <property type="term" value="P:cell division"/>
    <property type="evidence" value="ECO:0007669"/>
    <property type="project" value="UniProtKB-KW"/>
</dbReference>
<dbReference type="OrthoDB" id="19261at2759"/>
<evidence type="ECO:0000256" key="2">
    <source>
        <dbReference type="ARBA" id="ARBA00004370"/>
    </source>
</evidence>
<feature type="signal peptide" evidence="18">
    <location>
        <begin position="1"/>
        <end position="22"/>
    </location>
</feature>
<evidence type="ECO:0000256" key="3">
    <source>
        <dbReference type="ARBA" id="ARBA00010729"/>
    </source>
</evidence>
<dbReference type="InterPro" id="IPR004953">
    <property type="entry name" value="EB1_C"/>
</dbReference>
<feature type="domain" description="EB1 C-terminal" evidence="20">
    <location>
        <begin position="605"/>
        <end position="681"/>
    </location>
</feature>
<evidence type="ECO:0000256" key="10">
    <source>
        <dbReference type="ARBA" id="ARBA00022982"/>
    </source>
</evidence>
<evidence type="ECO:0000256" key="11">
    <source>
        <dbReference type="ARBA" id="ARBA00022989"/>
    </source>
</evidence>
<evidence type="ECO:0000259" key="19">
    <source>
        <dbReference type="PROSITE" id="PS50021"/>
    </source>
</evidence>
<evidence type="ECO:0000256" key="7">
    <source>
        <dbReference type="ARBA" id="ARBA00022692"/>
    </source>
</evidence>
<dbReference type="SUPFAM" id="SSF49344">
    <property type="entry name" value="CBD9-like"/>
    <property type="match status" value="1"/>
</dbReference>
<dbReference type="GO" id="GO:0030473">
    <property type="term" value="P:nuclear migration along microtubule"/>
    <property type="evidence" value="ECO:0007669"/>
    <property type="project" value="UniProtKB-ARBA"/>
</dbReference>
<dbReference type="InterPro" id="IPR015920">
    <property type="entry name" value="Cellobiose_DH-like_cyt"/>
</dbReference>
<keyword evidence="22" id="KW-1185">Reference proteome</keyword>
<feature type="transmembrane region" description="Helical" evidence="17">
    <location>
        <begin position="373"/>
        <end position="396"/>
    </location>
</feature>
<keyword evidence="11 17" id="KW-1133">Transmembrane helix</keyword>
<dbReference type="PROSITE" id="PS51230">
    <property type="entry name" value="EB1_C"/>
    <property type="match status" value="1"/>
</dbReference>
<dbReference type="AlphaFoldDB" id="A0A9P4LPP3"/>
<evidence type="ECO:0000256" key="9">
    <source>
        <dbReference type="ARBA" id="ARBA00022776"/>
    </source>
</evidence>
<keyword evidence="14" id="KW-0131">Cell cycle</keyword>
<dbReference type="GO" id="GO:0072686">
    <property type="term" value="C:mitotic spindle"/>
    <property type="evidence" value="ECO:0007669"/>
    <property type="project" value="UniProtKB-ARBA"/>
</dbReference>
<dbReference type="FunFam" id="1.20.5.1430:FF:000005">
    <property type="entry name" value="Eb1, isoform E"/>
    <property type="match status" value="1"/>
</dbReference>
<dbReference type="SUPFAM" id="SSF140612">
    <property type="entry name" value="EB1 dimerisation domain-like"/>
    <property type="match status" value="1"/>
</dbReference>
<evidence type="ECO:0000256" key="18">
    <source>
        <dbReference type="SAM" id="SignalP"/>
    </source>
</evidence>
<dbReference type="CDD" id="cd08760">
    <property type="entry name" value="Cyt_b561_FRRS1_like"/>
    <property type="match status" value="1"/>
</dbReference>
<dbReference type="CDD" id="cd09630">
    <property type="entry name" value="CDH_like_cytochrome"/>
    <property type="match status" value="1"/>
</dbReference>
<keyword evidence="5" id="KW-0963">Cytoplasm</keyword>
<keyword evidence="7 17" id="KW-0812">Transmembrane</keyword>
<keyword evidence="9" id="KW-0498">Mitosis</keyword>
<dbReference type="SMART" id="SM00664">
    <property type="entry name" value="DoH"/>
    <property type="match status" value="1"/>
</dbReference>
<comment type="caution">
    <text evidence="21">The sequence shown here is derived from an EMBL/GenBank/DDBJ whole genome shotgun (WGS) entry which is preliminary data.</text>
</comment>
<dbReference type="GO" id="GO:0035371">
    <property type="term" value="C:microtubule plus-end"/>
    <property type="evidence" value="ECO:0007669"/>
    <property type="project" value="UniProtKB-ARBA"/>
</dbReference>
<dbReference type="Pfam" id="PF00307">
    <property type="entry name" value="CH"/>
    <property type="match status" value="1"/>
</dbReference>
<dbReference type="PROSITE" id="PS50021">
    <property type="entry name" value="CH"/>
    <property type="match status" value="1"/>
</dbReference>
<evidence type="ECO:0000256" key="8">
    <source>
        <dbReference type="ARBA" id="ARBA00022701"/>
    </source>
</evidence>
<dbReference type="GO" id="GO:0035372">
    <property type="term" value="P:protein localization to microtubule"/>
    <property type="evidence" value="ECO:0007669"/>
    <property type="project" value="UniProtKB-ARBA"/>
</dbReference>
<name>A0A9P4LPP3_9PLEO</name>
<dbReference type="Gene3D" id="1.20.120.1770">
    <property type="match status" value="1"/>
</dbReference>
<dbReference type="PANTHER" id="PTHR47797">
    <property type="entry name" value="DEHYDROGENASE, PUTATIVE (AFU_ORTHOLOGUE AFUA_8G05805)-RELATED"/>
    <property type="match status" value="1"/>
</dbReference>
<evidence type="ECO:0000256" key="14">
    <source>
        <dbReference type="ARBA" id="ARBA00023306"/>
    </source>
</evidence>
<dbReference type="Gene3D" id="2.60.40.1210">
    <property type="entry name" value="Cellobiose dehydrogenase, cytochrome domain"/>
    <property type="match status" value="1"/>
</dbReference>
<feature type="transmembrane region" description="Helical" evidence="17">
    <location>
        <begin position="306"/>
        <end position="327"/>
    </location>
</feature>
<dbReference type="InterPro" id="IPR036872">
    <property type="entry name" value="CH_dom_sf"/>
</dbReference>
<organism evidence="21 22">
    <name type="scientific">Setomelanomma holmii</name>
    <dbReference type="NCBI Taxonomy" id="210430"/>
    <lineage>
        <taxon>Eukaryota</taxon>
        <taxon>Fungi</taxon>
        <taxon>Dikarya</taxon>
        <taxon>Ascomycota</taxon>
        <taxon>Pezizomycotina</taxon>
        <taxon>Dothideomycetes</taxon>
        <taxon>Pleosporomycetidae</taxon>
        <taxon>Pleosporales</taxon>
        <taxon>Pleosporineae</taxon>
        <taxon>Phaeosphaeriaceae</taxon>
        <taxon>Setomelanomma</taxon>
    </lineage>
</organism>
<gene>
    <name evidence="21" type="ORF">EK21DRAFT_110087</name>
</gene>
<dbReference type="InterPro" id="IPR005018">
    <property type="entry name" value="DOMON_domain"/>
</dbReference>
<dbReference type="Proteomes" id="UP000799777">
    <property type="component" value="Unassembled WGS sequence"/>
</dbReference>
<accession>A0A9P4LPP3</accession>
<feature type="transmembrane region" description="Helical" evidence="17">
    <location>
        <begin position="408"/>
        <end position="428"/>
    </location>
</feature>
<dbReference type="Gene3D" id="1.20.5.1430">
    <property type="match status" value="1"/>
</dbReference>
<dbReference type="PANTHER" id="PTHR47797:SF1">
    <property type="entry name" value="CYTOCHROME B561 DOMAIN-CONTAINING PROTEIN-RELATED"/>
    <property type="match status" value="1"/>
</dbReference>
<evidence type="ECO:0000313" key="21">
    <source>
        <dbReference type="EMBL" id="KAF2032415.1"/>
    </source>
</evidence>
<protein>
    <submittedName>
        <fullName evidence="21">Uncharacterized protein</fullName>
    </submittedName>
</protein>
<dbReference type="SMART" id="SM00665">
    <property type="entry name" value="B561"/>
    <property type="match status" value="1"/>
</dbReference>
<feature type="compositionally biased region" description="Low complexity" evidence="16">
    <location>
        <begin position="222"/>
        <end position="237"/>
    </location>
</feature>
<evidence type="ECO:0000256" key="15">
    <source>
        <dbReference type="PROSITE-ProRule" id="PRU00576"/>
    </source>
</evidence>
<feature type="chain" id="PRO_5040327852" evidence="18">
    <location>
        <begin position="23"/>
        <end position="693"/>
    </location>
</feature>
<dbReference type="GO" id="GO:0016020">
    <property type="term" value="C:membrane"/>
    <property type="evidence" value="ECO:0007669"/>
    <property type="project" value="UniProtKB-SubCell"/>
</dbReference>
<keyword evidence="10" id="KW-0249">Electron transport</keyword>
<keyword evidence="12 17" id="KW-0472">Membrane</keyword>
<dbReference type="InterPro" id="IPR006593">
    <property type="entry name" value="Cyt_b561/ferric_Rdtase_TM"/>
</dbReference>
<evidence type="ECO:0000256" key="16">
    <source>
        <dbReference type="SAM" id="MobiDB-lite"/>
    </source>
</evidence>